<reference evidence="1 2" key="1">
    <citation type="journal article" date="2006" name="Proc. Natl. Acad. Sci. U.S.A.">
        <title>Complete nucleotide sequence of the chlorarachniophyte nucleomorph: nature's smallest nucleus.</title>
        <authorList>
            <person name="Gilson P.R."/>
            <person name="Su V."/>
            <person name="Slamovits C.H."/>
            <person name="Reith M.E."/>
            <person name="Keeling P.J."/>
            <person name="McFadden G.I."/>
        </authorList>
    </citation>
    <scope>NUCLEOTIDE SEQUENCE [LARGE SCALE GENOMIC DNA]</scope>
    <source>
        <strain evidence="2">CCMP621</strain>
    </source>
</reference>
<evidence type="ECO:0000313" key="1">
    <source>
        <dbReference type="EMBL" id="ABA27399.1"/>
    </source>
</evidence>
<evidence type="ECO:0000313" key="2">
    <source>
        <dbReference type="Proteomes" id="UP000243425"/>
    </source>
</evidence>
<dbReference type="AlphaFoldDB" id="Q3LVW6"/>
<protein>
    <submittedName>
        <fullName evidence="1">Uncharacterized protein</fullName>
    </submittedName>
</protein>
<keyword evidence="1" id="KW-0542">Nucleomorph</keyword>
<organism evidence="1 2">
    <name type="scientific">Bigelowiella natans</name>
    <name type="common">Pedinomonas minutissima</name>
    <name type="synonym">Chlorarachnion sp. (strain CCMP621)</name>
    <dbReference type="NCBI Taxonomy" id="227086"/>
    <lineage>
        <taxon>Eukaryota</taxon>
        <taxon>Sar</taxon>
        <taxon>Rhizaria</taxon>
        <taxon>Cercozoa</taxon>
        <taxon>Chlorarachniophyceae</taxon>
        <taxon>Bigelowiella</taxon>
    </lineage>
</organism>
<dbReference type="SUPFAM" id="SSF50978">
    <property type="entry name" value="WD40 repeat-like"/>
    <property type="match status" value="1"/>
</dbReference>
<sequence length="308" mass="36544">MNTPTFSKLKPIKKIFLEHRILRVFTDIKKLKKLLIISSNSILTLFDINSFSNSQDLRINNSNVIDADYLSEYCLLASIDETHNININKITMNYFGNKFKTRCKHNFKTNHLDCRILFTGNRSQVLLLSNKIELWNLCHKRCEKSYIFSYNEKIKNLALNNNNNIFIAKTNSTLYFFHKDYPDFISKLNFRSTVNQVKWITPSKFCLTTPNSSIYFYDLKNLKLPIKVLKFKKMNKILSFDIDYKNKNIIALDNRSKVTYYNMKTRSQLKYSTKLINMPLYNIFFINQGLHFITISEPKSFTIWNFQK</sequence>
<dbReference type="Proteomes" id="UP000243425">
    <property type="component" value="Nucleomorph 3"/>
</dbReference>
<name>Q3LVW6_BIGNA</name>
<accession>Q3LVW6</accession>
<dbReference type="GeneID" id="5788288"/>
<dbReference type="InterPro" id="IPR036322">
    <property type="entry name" value="WD40_repeat_dom_sf"/>
</dbReference>
<dbReference type="InterPro" id="IPR015943">
    <property type="entry name" value="WD40/YVTN_repeat-like_dom_sf"/>
</dbReference>
<proteinExistence type="predicted"/>
<dbReference type="EMBL" id="DQ158858">
    <property type="protein sequence ID" value="ABA27399.1"/>
    <property type="molecule type" value="Genomic_DNA"/>
</dbReference>
<dbReference type="Gene3D" id="2.130.10.10">
    <property type="entry name" value="YVTN repeat-like/Quinoprotein amine dehydrogenase"/>
    <property type="match status" value="1"/>
</dbReference>
<geneLocation type="nucleomorph" evidence="1"/>
<dbReference type="RefSeq" id="XP_001713011.1">
    <property type="nucleotide sequence ID" value="XM_001712959.1"/>
</dbReference>